<evidence type="ECO:0000256" key="1">
    <source>
        <dbReference type="SAM" id="MobiDB-lite"/>
    </source>
</evidence>
<dbReference type="Proteomes" id="UP000504611">
    <property type="component" value="Unplaced"/>
</dbReference>
<dbReference type="OrthoDB" id="2556847at2759"/>
<proteinExistence type="predicted"/>
<dbReference type="GeneID" id="104957898"/>
<dbReference type="PANTHER" id="PTHR15572">
    <property type="entry name" value="GLIOMA TUMOR SUPPRESSOR CANDIDATE REGION GENE 1"/>
    <property type="match status" value="1"/>
</dbReference>
<name>A0A6I9P872_9TELE</name>
<accession>A0A6I9P872</accession>
<dbReference type="GO" id="GO:0045893">
    <property type="term" value="P:positive regulation of DNA-templated transcription"/>
    <property type="evidence" value="ECO:0007669"/>
    <property type="project" value="TreeGrafter"/>
</dbReference>
<evidence type="ECO:0000313" key="2">
    <source>
        <dbReference type="Proteomes" id="UP000504611"/>
    </source>
</evidence>
<gene>
    <name evidence="3" type="primary">LOC104957898</name>
</gene>
<dbReference type="GO" id="GO:0016514">
    <property type="term" value="C:SWI/SNF complex"/>
    <property type="evidence" value="ECO:0007669"/>
    <property type="project" value="TreeGrafter"/>
</dbReference>
<feature type="compositionally biased region" description="Low complexity" evidence="1">
    <location>
        <begin position="50"/>
        <end position="62"/>
    </location>
</feature>
<dbReference type="KEGG" id="ncc:104957898"/>
<keyword evidence="2" id="KW-1185">Reference proteome</keyword>
<feature type="non-terminal residue" evidence="3">
    <location>
        <position position="185"/>
    </location>
</feature>
<reference evidence="3" key="1">
    <citation type="submission" date="2025-08" db="UniProtKB">
        <authorList>
            <consortium name="RefSeq"/>
        </authorList>
    </citation>
    <scope>IDENTIFICATION</scope>
    <source>
        <tissue evidence="3">Muscle</tissue>
    </source>
</reference>
<feature type="region of interest" description="Disordered" evidence="1">
    <location>
        <begin position="37"/>
        <end position="107"/>
    </location>
</feature>
<dbReference type="InterPro" id="IPR052438">
    <property type="entry name" value="Chromatin_remod/trans_coact"/>
</dbReference>
<organism evidence="2 3">
    <name type="scientific">Notothenia coriiceps</name>
    <name type="common">black rockcod</name>
    <dbReference type="NCBI Taxonomy" id="8208"/>
    <lineage>
        <taxon>Eukaryota</taxon>
        <taxon>Metazoa</taxon>
        <taxon>Chordata</taxon>
        <taxon>Craniata</taxon>
        <taxon>Vertebrata</taxon>
        <taxon>Euteleostomi</taxon>
        <taxon>Actinopterygii</taxon>
        <taxon>Neopterygii</taxon>
        <taxon>Teleostei</taxon>
        <taxon>Neoteleostei</taxon>
        <taxon>Acanthomorphata</taxon>
        <taxon>Eupercaria</taxon>
        <taxon>Perciformes</taxon>
        <taxon>Notothenioidei</taxon>
        <taxon>Nototheniidae</taxon>
        <taxon>Notothenia</taxon>
    </lineage>
</organism>
<protein>
    <submittedName>
        <fullName evidence="3">Glioma tumor suppressor candidate region gene 1 protein</fullName>
    </submittedName>
</protein>
<dbReference type="PANTHER" id="PTHR15572:SF4">
    <property type="entry name" value="GLIOMA TUMOR SUPPRESSOR CANDIDATE REGION GENE 1 PROTEIN-LIKE ISOFORM X1"/>
    <property type="match status" value="1"/>
</dbReference>
<sequence length="185" mass="19256">MEDEDGTCLLDVLCDPQALNDFLYGTNELQTEDLLINSSSGGGSLFTDAPSPGSLLGDGSDPPDSPPPGCVDLSFLEEALLSSPEGEEDPEEELRGTTPVQTGYEGKKGGVQCDILQQSLQEAQITEQTMALDPGGDNLSLYSPPFIPRDTQAAVDPPQPSLLAVGPGCPSLKPAAQLMGLLPGN</sequence>
<dbReference type="RefSeq" id="XP_010783880.1">
    <property type="nucleotide sequence ID" value="XM_010785578.1"/>
</dbReference>
<evidence type="ECO:0000313" key="3">
    <source>
        <dbReference type="RefSeq" id="XP_010783880.1"/>
    </source>
</evidence>
<dbReference type="AlphaFoldDB" id="A0A6I9P872"/>